<reference evidence="1 2" key="1">
    <citation type="submission" date="2015-01" db="EMBL/GenBank/DDBJ databases">
        <authorList>
            <person name="Xiang T."/>
            <person name="Song Y."/>
            <person name="Huang L."/>
            <person name="Wang B."/>
            <person name="Wu P."/>
        </authorList>
    </citation>
    <scope>NUCLEOTIDE SEQUENCE [LARGE SCALE GENOMIC DNA]</scope>
    <source>
        <strain evidence="1 2">Cc12</strain>
    </source>
</reference>
<dbReference type="AlphaFoldDB" id="A0A0B7HJ07"/>
<accession>A0A0B7HJ07</accession>
<dbReference type="EMBL" id="CDOE01000068">
    <property type="protein sequence ID" value="CEN37543.1"/>
    <property type="molecule type" value="Genomic_DNA"/>
</dbReference>
<sequence>MKIRVLVCMLYCVLMAHPSIAQSKIQNAKNNLSTSTHQAVITESTSNTSSSSSYRSDSLLADFLYFVFFEISIGLTYHILFEGIDEINSPMYQASLSPYPFYQNHKGDYQYYTNDLVRWRLDVANYYLSEKGKLSANFLDLKFRLMRRLSISTSYISFRETLIHQKEKLDLFCTNLDYYRVRTPYFSMYWGLGAGYIGNGLNQLGLSVKTGSEIFIKPFTIQADFGYIAFKNNDITLFAIGPKYHLNRYHFGLKYQYSNLAGSRVSGVSFGAGFYF</sequence>
<dbReference type="Proteomes" id="UP000044026">
    <property type="component" value="Unassembled WGS sequence"/>
</dbReference>
<organism evidence="1 2">
    <name type="scientific">Capnocytophaga canimorsus</name>
    <dbReference type="NCBI Taxonomy" id="28188"/>
    <lineage>
        <taxon>Bacteria</taxon>
        <taxon>Pseudomonadati</taxon>
        <taxon>Bacteroidota</taxon>
        <taxon>Flavobacteriia</taxon>
        <taxon>Flavobacteriales</taxon>
        <taxon>Flavobacteriaceae</taxon>
        <taxon>Capnocytophaga</taxon>
    </lineage>
</organism>
<protein>
    <submittedName>
        <fullName evidence="1">Uncharacterized protein</fullName>
    </submittedName>
</protein>
<dbReference type="RefSeq" id="WP_095900096.1">
    <property type="nucleotide sequence ID" value="NZ_CP022382.1"/>
</dbReference>
<evidence type="ECO:0000313" key="1">
    <source>
        <dbReference type="EMBL" id="CEN37543.1"/>
    </source>
</evidence>
<dbReference type="GeneID" id="69580433"/>
<proteinExistence type="predicted"/>
<gene>
    <name evidence="1" type="ORF">CCAN12_700066</name>
</gene>
<evidence type="ECO:0000313" key="2">
    <source>
        <dbReference type="Proteomes" id="UP000044026"/>
    </source>
</evidence>
<name>A0A0B7HJ07_9FLAO</name>